<dbReference type="EMBL" id="CP016022">
    <property type="protein sequence ID" value="ANJ70974.1"/>
    <property type="molecule type" value="Genomic_DNA"/>
</dbReference>
<proteinExistence type="predicted"/>
<dbReference type="OrthoDB" id="8944779at2"/>
<dbReference type="GeneID" id="61524395"/>
<accession>A0A191ZS98</accession>
<dbReference type="Proteomes" id="UP000078572">
    <property type="component" value="Chromosome 1"/>
</dbReference>
<gene>
    <name evidence="1" type="ORF">A9Y76_00055</name>
</gene>
<dbReference type="RefSeq" id="WP_064801033.1">
    <property type="nucleotide sequence ID" value="NZ_CP016022.1"/>
</dbReference>
<name>A0A191ZS98_9RALS</name>
<organism evidence="1 2">
    <name type="scientific">Ralstonia insidiosa</name>
    <dbReference type="NCBI Taxonomy" id="190721"/>
    <lineage>
        <taxon>Bacteria</taxon>
        <taxon>Pseudomonadati</taxon>
        <taxon>Pseudomonadota</taxon>
        <taxon>Betaproteobacteria</taxon>
        <taxon>Burkholderiales</taxon>
        <taxon>Burkholderiaceae</taxon>
        <taxon>Ralstonia</taxon>
    </lineage>
</organism>
<dbReference type="AlphaFoldDB" id="A0A191ZS98"/>
<keyword evidence="2" id="KW-1185">Reference proteome</keyword>
<sequence>MSRASVSYGRRGRQSGANTGIRQTASTYGKARFGTYSEKAGGHINVESDAERFVAQLLTIDPRVRAFQPQPFSVDLIDQRMLFTRDAVRGAWHKHRDVPGAKFYTVDFSVEWLDGLHHAVEVKFERFEGDGVYWGKVARARLILDANGYPLRTLVFPSNTVHPVRMNSRVLKQAAYQARTYLTDELVERVMQRCEEGSVSVRTLCSDLQLPPGLIPVPLVSGVLTGDVAHHTICGTLELSLAYGNLGHLCLLEGVEA</sequence>
<reference evidence="2" key="1">
    <citation type="submission" date="2016-06" db="EMBL/GenBank/DDBJ databases">
        <authorList>
            <person name="Xu Y."/>
            <person name="Nagy A."/>
            <person name="Yan X."/>
            <person name="Kim S.W."/>
            <person name="Haley B."/>
            <person name="Liu N.T."/>
            <person name="Nou X."/>
        </authorList>
    </citation>
    <scope>NUCLEOTIDE SEQUENCE [LARGE SCALE GENOMIC DNA]</scope>
    <source>
        <strain evidence="2">ATCC 49129</strain>
    </source>
</reference>
<evidence type="ECO:0000313" key="2">
    <source>
        <dbReference type="Proteomes" id="UP000078572"/>
    </source>
</evidence>
<protein>
    <submittedName>
        <fullName evidence="1">Uncharacterized protein</fullName>
    </submittedName>
</protein>
<evidence type="ECO:0000313" key="1">
    <source>
        <dbReference type="EMBL" id="ANJ70974.1"/>
    </source>
</evidence>